<reference evidence="9" key="1">
    <citation type="journal article" date="2019" name="Int. J. Syst. Evol. Microbiol.">
        <title>The Global Catalogue of Microorganisms (GCM) 10K type strain sequencing project: providing services to taxonomists for standard genome sequencing and annotation.</title>
        <authorList>
            <consortium name="The Broad Institute Genomics Platform"/>
            <consortium name="The Broad Institute Genome Sequencing Center for Infectious Disease"/>
            <person name="Wu L."/>
            <person name="Ma J."/>
        </authorList>
    </citation>
    <scope>NUCLEOTIDE SEQUENCE [LARGE SCALE GENOMIC DNA]</scope>
    <source>
        <strain evidence="9">JCM 17938</strain>
    </source>
</reference>
<dbReference type="GO" id="GO:0008233">
    <property type="term" value="F:peptidase activity"/>
    <property type="evidence" value="ECO:0007669"/>
    <property type="project" value="UniProtKB-KW"/>
</dbReference>
<dbReference type="PRINTS" id="PR00723">
    <property type="entry name" value="SUBTILISIN"/>
</dbReference>
<dbReference type="InterPro" id="IPR050131">
    <property type="entry name" value="Peptidase_S8_subtilisin-like"/>
</dbReference>
<keyword evidence="2 5" id="KW-0645">Protease</keyword>
<dbReference type="InterPro" id="IPR036852">
    <property type="entry name" value="Peptidase_S8/S53_dom_sf"/>
</dbReference>
<dbReference type="GO" id="GO:0006508">
    <property type="term" value="P:proteolysis"/>
    <property type="evidence" value="ECO:0007669"/>
    <property type="project" value="UniProtKB-KW"/>
</dbReference>
<feature type="transmembrane region" description="Helical" evidence="6">
    <location>
        <begin position="341"/>
        <end position="362"/>
    </location>
</feature>
<keyword evidence="9" id="KW-1185">Reference proteome</keyword>
<evidence type="ECO:0000256" key="3">
    <source>
        <dbReference type="ARBA" id="ARBA00022801"/>
    </source>
</evidence>
<keyword evidence="6" id="KW-0812">Transmembrane</keyword>
<comment type="similarity">
    <text evidence="1 5">Belongs to the peptidase S8 family.</text>
</comment>
<feature type="active site" description="Charge relay system" evidence="5">
    <location>
        <position position="80"/>
    </location>
</feature>
<accession>A0ABP8TU06</accession>
<evidence type="ECO:0000256" key="1">
    <source>
        <dbReference type="ARBA" id="ARBA00011073"/>
    </source>
</evidence>
<organism evidence="8 9">
    <name type="scientific">Actinoallomurus liliacearum</name>
    <dbReference type="NCBI Taxonomy" id="1080073"/>
    <lineage>
        <taxon>Bacteria</taxon>
        <taxon>Bacillati</taxon>
        <taxon>Actinomycetota</taxon>
        <taxon>Actinomycetes</taxon>
        <taxon>Streptosporangiales</taxon>
        <taxon>Thermomonosporaceae</taxon>
        <taxon>Actinoallomurus</taxon>
    </lineage>
</organism>
<feature type="active site" description="Charge relay system" evidence="5">
    <location>
        <position position="234"/>
    </location>
</feature>
<evidence type="ECO:0000256" key="2">
    <source>
        <dbReference type="ARBA" id="ARBA00022670"/>
    </source>
</evidence>
<protein>
    <submittedName>
        <fullName evidence="8">Type VII secretion-associated serine protease mycosin</fullName>
    </submittedName>
</protein>
<comment type="caution">
    <text evidence="8">The sequence shown here is derived from an EMBL/GenBank/DDBJ whole genome shotgun (WGS) entry which is preliminary data.</text>
</comment>
<dbReference type="PANTHER" id="PTHR43806:SF11">
    <property type="entry name" value="CEREVISIN-RELATED"/>
    <property type="match status" value="1"/>
</dbReference>
<evidence type="ECO:0000256" key="6">
    <source>
        <dbReference type="SAM" id="Phobius"/>
    </source>
</evidence>
<evidence type="ECO:0000256" key="5">
    <source>
        <dbReference type="PROSITE-ProRule" id="PRU01240"/>
    </source>
</evidence>
<dbReference type="Pfam" id="PF00082">
    <property type="entry name" value="Peptidase_S8"/>
    <property type="match status" value="1"/>
</dbReference>
<evidence type="ECO:0000259" key="7">
    <source>
        <dbReference type="Pfam" id="PF00082"/>
    </source>
</evidence>
<feature type="domain" description="Peptidase S8/S53" evidence="7">
    <location>
        <begin position="33"/>
        <end position="282"/>
    </location>
</feature>
<gene>
    <name evidence="8" type="primary">mycP_2</name>
    <name evidence="8" type="ORF">GCM10023195_61510</name>
</gene>
<keyword evidence="4 5" id="KW-0720">Serine protease</keyword>
<sequence length="372" mass="38873">MMPPAYSAPRPRAEEWWFGTWDIQSKVWPISTGKGVTVAVIDSGVNANLPDLHGVVESGTDVETGKGDGRADIDTLENGHGTAMAALIAGQGSGVGMVGVAPGARILPIRAQGGRAELADGIRYAVDHGAEVINVSQGLPDFIGCDNKTKSAVSYALEHDAVIVASAGNDGNGRNVPEWPGECPGVLAVGAVDHLFSPWVKTQRQPYVAVAAPGVRAGSIDRTGKFVPDWDGTSQASALTSSVVALVRSKFPNMRARQVVQRIVATARDVGPRGRDDLTGYGLVRPYHALVDKVASDAPNPVFSAWESARAAASTHASAVSKPQIEQSPGPAYATKRRGTLAILMAVGIVAGVAAVAVCALIRVRNRRRVSR</sequence>
<dbReference type="Proteomes" id="UP001500212">
    <property type="component" value="Unassembled WGS sequence"/>
</dbReference>
<evidence type="ECO:0000313" key="9">
    <source>
        <dbReference type="Proteomes" id="UP001500212"/>
    </source>
</evidence>
<proteinExistence type="inferred from homology"/>
<dbReference type="InterPro" id="IPR015500">
    <property type="entry name" value="Peptidase_S8_subtilisin-rel"/>
</dbReference>
<keyword evidence="6" id="KW-0472">Membrane</keyword>
<feature type="active site" description="Charge relay system" evidence="5">
    <location>
        <position position="42"/>
    </location>
</feature>
<dbReference type="Gene3D" id="3.40.50.200">
    <property type="entry name" value="Peptidase S8/S53 domain"/>
    <property type="match status" value="1"/>
</dbReference>
<dbReference type="PROSITE" id="PS51892">
    <property type="entry name" value="SUBTILASE"/>
    <property type="match status" value="1"/>
</dbReference>
<dbReference type="SUPFAM" id="SSF52743">
    <property type="entry name" value="Subtilisin-like"/>
    <property type="match status" value="1"/>
</dbReference>
<keyword evidence="6" id="KW-1133">Transmembrane helix</keyword>
<dbReference type="EMBL" id="BAABHJ010000023">
    <property type="protein sequence ID" value="GAA4614119.1"/>
    <property type="molecule type" value="Genomic_DNA"/>
</dbReference>
<name>A0ABP8TU06_9ACTN</name>
<evidence type="ECO:0000256" key="4">
    <source>
        <dbReference type="ARBA" id="ARBA00022825"/>
    </source>
</evidence>
<evidence type="ECO:0000313" key="8">
    <source>
        <dbReference type="EMBL" id="GAA4614119.1"/>
    </source>
</evidence>
<dbReference type="InterPro" id="IPR000209">
    <property type="entry name" value="Peptidase_S8/S53_dom"/>
</dbReference>
<dbReference type="PANTHER" id="PTHR43806">
    <property type="entry name" value="PEPTIDASE S8"/>
    <property type="match status" value="1"/>
</dbReference>
<keyword evidence="3 5" id="KW-0378">Hydrolase</keyword>
<dbReference type="PROSITE" id="PS00136">
    <property type="entry name" value="SUBTILASE_ASP"/>
    <property type="match status" value="1"/>
</dbReference>
<dbReference type="InterPro" id="IPR023827">
    <property type="entry name" value="Peptidase_S8_Asp-AS"/>
</dbReference>